<comment type="caution">
    <text evidence="12">The sequence shown here is derived from an EMBL/GenBank/DDBJ whole genome shotgun (WGS) entry which is preliminary data.</text>
</comment>
<dbReference type="Proteomes" id="UP000029964">
    <property type="component" value="Unassembled WGS sequence"/>
</dbReference>
<evidence type="ECO:0000256" key="4">
    <source>
        <dbReference type="ARBA" id="ARBA00022603"/>
    </source>
</evidence>
<dbReference type="Pfam" id="PF04140">
    <property type="entry name" value="ICMT"/>
    <property type="match status" value="1"/>
</dbReference>
<comment type="similarity">
    <text evidence="2 10">Belongs to the class VI-like SAM-binding methyltransferase superfamily. Isoprenylcysteine carboxyl methyltransferase family.</text>
</comment>
<dbReference type="PANTHER" id="PTHR12714:SF9">
    <property type="entry name" value="PROTEIN-S-ISOPRENYLCYSTEINE O-METHYLTRANSFERASE"/>
    <property type="match status" value="1"/>
</dbReference>
<organism evidence="12 13">
    <name type="scientific">Hapsidospora chrysogenum (strain ATCC 11550 / CBS 779.69 / DSM 880 / IAM 14645 / JCM 23072 / IMI 49137)</name>
    <name type="common">Acremonium chrysogenum</name>
    <dbReference type="NCBI Taxonomy" id="857340"/>
    <lineage>
        <taxon>Eukaryota</taxon>
        <taxon>Fungi</taxon>
        <taxon>Dikarya</taxon>
        <taxon>Ascomycota</taxon>
        <taxon>Pezizomycotina</taxon>
        <taxon>Sordariomycetes</taxon>
        <taxon>Hypocreomycetidae</taxon>
        <taxon>Hypocreales</taxon>
        <taxon>Bionectriaceae</taxon>
        <taxon>Hapsidospora</taxon>
    </lineage>
</organism>
<evidence type="ECO:0000256" key="2">
    <source>
        <dbReference type="ARBA" id="ARBA00009140"/>
    </source>
</evidence>
<evidence type="ECO:0000256" key="8">
    <source>
        <dbReference type="ARBA" id="ARBA00022989"/>
    </source>
</evidence>
<gene>
    <name evidence="12" type="ORF">ACRE_000870</name>
</gene>
<evidence type="ECO:0000256" key="7">
    <source>
        <dbReference type="ARBA" id="ARBA00022692"/>
    </source>
</evidence>
<keyword evidence="4 10" id="KW-0489">Methyltransferase</keyword>
<evidence type="ECO:0000256" key="11">
    <source>
        <dbReference type="SAM" id="MobiDB-lite"/>
    </source>
</evidence>
<keyword evidence="13" id="KW-1185">Reference proteome</keyword>
<sequence length="282" mass="31057">MDRQDPFSPTARLNGTTAAVSPPSSRSSTPSPPPPVYSAASLELLRPYFAGEPKSLSGIALRAFCLGAAFSTSILLAITLLLRGDSPLWRPPFFIAALSAFHFLEFWTTAHRNTLVASVDSFLLTANWPSYAIAHASALLECLIVGTFFPGRHWAPGYLSPFFIASGLVMVVVGQAVRSAAMLQAGASFNHHVQTRKARSHRLVTEGVYAALRHPSYFGFFYWGLGTQLVLGNVVCFVAYAGVLWVFFRDRIRKEEAKLVEFFRGDYVAYRERVGTKIPFIT</sequence>
<feature type="transmembrane region" description="Helical" evidence="10">
    <location>
        <begin position="158"/>
        <end position="177"/>
    </location>
</feature>
<evidence type="ECO:0000313" key="13">
    <source>
        <dbReference type="Proteomes" id="UP000029964"/>
    </source>
</evidence>
<dbReference type="PROSITE" id="PS51564">
    <property type="entry name" value="SAM_ICMT"/>
    <property type="match status" value="1"/>
</dbReference>
<name>A0A086THM3_HAPC1</name>
<evidence type="ECO:0000256" key="6">
    <source>
        <dbReference type="ARBA" id="ARBA00022691"/>
    </source>
</evidence>
<dbReference type="Gene3D" id="1.20.120.1630">
    <property type="match status" value="1"/>
</dbReference>
<comment type="subcellular location">
    <subcellularLocation>
        <location evidence="10">Endoplasmic reticulum membrane</location>
        <topology evidence="10">Multi-pass membrane protein</topology>
    </subcellularLocation>
    <subcellularLocation>
        <location evidence="1">Membrane</location>
        <topology evidence="1">Multi-pass membrane protein</topology>
    </subcellularLocation>
</comment>
<dbReference type="GO" id="GO:0005789">
    <property type="term" value="C:endoplasmic reticulum membrane"/>
    <property type="evidence" value="ECO:0007669"/>
    <property type="project" value="UniProtKB-SubCell"/>
</dbReference>
<dbReference type="HOGENOM" id="CLU_065200_0_0_1"/>
<evidence type="ECO:0000256" key="10">
    <source>
        <dbReference type="RuleBase" id="RU362022"/>
    </source>
</evidence>
<keyword evidence="5 12" id="KW-0808">Transferase</keyword>
<feature type="compositionally biased region" description="Low complexity" evidence="11">
    <location>
        <begin position="16"/>
        <end position="29"/>
    </location>
</feature>
<keyword evidence="10" id="KW-0256">Endoplasmic reticulum</keyword>
<dbReference type="AlphaFoldDB" id="A0A086THM3"/>
<keyword evidence="8 10" id="KW-1133">Transmembrane helix</keyword>
<accession>A0A086THM3</accession>
<evidence type="ECO:0000256" key="3">
    <source>
        <dbReference type="ARBA" id="ARBA00012151"/>
    </source>
</evidence>
<feature type="transmembrane region" description="Helical" evidence="10">
    <location>
        <begin position="93"/>
        <end position="110"/>
    </location>
</feature>
<reference evidence="13" key="1">
    <citation type="journal article" date="2014" name="Genome Announc.">
        <title>Genome sequence and annotation of Acremonium chrysogenum, producer of the beta-lactam antibiotic cephalosporin C.</title>
        <authorList>
            <person name="Terfehr D."/>
            <person name="Dahlmann T.A."/>
            <person name="Specht T."/>
            <person name="Zadra I."/>
            <person name="Kuernsteiner H."/>
            <person name="Kueck U."/>
        </authorList>
    </citation>
    <scope>NUCLEOTIDE SEQUENCE [LARGE SCALE GENOMIC DNA]</scope>
    <source>
        <strain evidence="13">ATCC 11550 / CBS 779.69 / DSM 880 / IAM 14645 / JCM 23072 / IMI 49137</strain>
    </source>
</reference>
<dbReference type="GO" id="GO:0004671">
    <property type="term" value="F:protein C-terminal S-isoprenylcysteine carboxyl O-methyltransferase activity"/>
    <property type="evidence" value="ECO:0007669"/>
    <property type="project" value="UniProtKB-EC"/>
</dbReference>
<dbReference type="EMBL" id="JPKY01000001">
    <property type="protein sequence ID" value="KFH48855.1"/>
    <property type="molecule type" value="Genomic_DNA"/>
</dbReference>
<comment type="catalytic activity">
    <reaction evidence="10">
        <text>[protein]-C-terminal S-[(2E,6E)-farnesyl]-L-cysteine + S-adenosyl-L-methionine = [protein]-C-terminal S-[(2E,6E)-farnesyl]-L-cysteine methyl ester + S-adenosyl-L-homocysteine</text>
        <dbReference type="Rhea" id="RHEA:21672"/>
        <dbReference type="Rhea" id="RHEA-COMP:12125"/>
        <dbReference type="Rhea" id="RHEA-COMP:12126"/>
        <dbReference type="ChEBI" id="CHEBI:57856"/>
        <dbReference type="ChEBI" id="CHEBI:59789"/>
        <dbReference type="ChEBI" id="CHEBI:90510"/>
        <dbReference type="ChEBI" id="CHEBI:90511"/>
        <dbReference type="EC" id="2.1.1.100"/>
    </reaction>
</comment>
<proteinExistence type="inferred from homology"/>
<evidence type="ECO:0000256" key="9">
    <source>
        <dbReference type="ARBA" id="ARBA00023136"/>
    </source>
</evidence>
<dbReference type="EC" id="2.1.1.100" evidence="3 10"/>
<dbReference type="STRING" id="857340.A0A086THM3"/>
<dbReference type="InterPro" id="IPR007269">
    <property type="entry name" value="ICMT_MeTrfase"/>
</dbReference>
<dbReference type="GO" id="GO:0032259">
    <property type="term" value="P:methylation"/>
    <property type="evidence" value="ECO:0007669"/>
    <property type="project" value="UniProtKB-KW"/>
</dbReference>
<dbReference type="PANTHER" id="PTHR12714">
    <property type="entry name" value="PROTEIN-S ISOPRENYLCYSTEINE O-METHYLTRANSFERASE"/>
    <property type="match status" value="1"/>
</dbReference>
<keyword evidence="9 10" id="KW-0472">Membrane</keyword>
<evidence type="ECO:0000256" key="5">
    <source>
        <dbReference type="ARBA" id="ARBA00022679"/>
    </source>
</evidence>
<evidence type="ECO:0000256" key="1">
    <source>
        <dbReference type="ARBA" id="ARBA00004141"/>
    </source>
</evidence>
<feature type="transmembrane region" description="Helical" evidence="10">
    <location>
        <begin position="220"/>
        <end position="248"/>
    </location>
</feature>
<dbReference type="InterPro" id="IPR025770">
    <property type="entry name" value="PPMT_MeTrfase"/>
</dbReference>
<feature type="region of interest" description="Disordered" evidence="11">
    <location>
        <begin position="1"/>
        <end position="34"/>
    </location>
</feature>
<feature type="transmembrane region" description="Helical" evidence="10">
    <location>
        <begin position="130"/>
        <end position="151"/>
    </location>
</feature>
<protein>
    <recommendedName>
        <fullName evidence="3 10">Protein-S-isoprenylcysteine O-methyltransferase</fullName>
        <ecNumber evidence="3 10">2.1.1.100</ecNumber>
    </recommendedName>
</protein>
<evidence type="ECO:0000313" key="12">
    <source>
        <dbReference type="EMBL" id="KFH48855.1"/>
    </source>
</evidence>
<feature type="transmembrane region" description="Helical" evidence="10">
    <location>
        <begin position="59"/>
        <end position="81"/>
    </location>
</feature>
<dbReference type="OrthoDB" id="422086at2759"/>
<keyword evidence="7 10" id="KW-0812">Transmembrane</keyword>
<keyword evidence="6 10" id="KW-0949">S-adenosyl-L-methionine</keyword>